<evidence type="ECO:0000313" key="4">
    <source>
        <dbReference type="Proteomes" id="UP000001449"/>
    </source>
</evidence>
<dbReference type="eggNOG" id="ENOG502S64M">
    <property type="taxonomic scope" value="Eukaryota"/>
</dbReference>
<dbReference type="PANTHER" id="PTHR12136:SF41">
    <property type="entry name" value="PLECKSTRIN HOMOLOGY (PH) AND LIPID-BINDING START DOMAINS-CONTAINING PROTEIN"/>
    <property type="match status" value="1"/>
</dbReference>
<feature type="region of interest" description="Disordered" evidence="1">
    <location>
        <begin position="826"/>
        <end position="853"/>
    </location>
</feature>
<reference evidence="3 4" key="1">
    <citation type="journal article" date="2004" name="Science">
        <title>The genome of the diatom Thalassiosira pseudonana: ecology, evolution, and metabolism.</title>
        <authorList>
            <person name="Armbrust E.V."/>
            <person name="Berges J.A."/>
            <person name="Bowler C."/>
            <person name="Green B.R."/>
            <person name="Martinez D."/>
            <person name="Putnam N.H."/>
            <person name="Zhou S."/>
            <person name="Allen A.E."/>
            <person name="Apt K.E."/>
            <person name="Bechner M."/>
            <person name="Brzezinski M.A."/>
            <person name="Chaal B.K."/>
            <person name="Chiovitti A."/>
            <person name="Davis A.K."/>
            <person name="Demarest M.S."/>
            <person name="Detter J.C."/>
            <person name="Glavina T."/>
            <person name="Goodstein D."/>
            <person name="Hadi M.Z."/>
            <person name="Hellsten U."/>
            <person name="Hildebrand M."/>
            <person name="Jenkins B.D."/>
            <person name="Jurka J."/>
            <person name="Kapitonov V.V."/>
            <person name="Kroger N."/>
            <person name="Lau W.W."/>
            <person name="Lane T.W."/>
            <person name="Larimer F.W."/>
            <person name="Lippmeier J.C."/>
            <person name="Lucas S."/>
            <person name="Medina M."/>
            <person name="Montsant A."/>
            <person name="Obornik M."/>
            <person name="Parker M.S."/>
            <person name="Palenik B."/>
            <person name="Pazour G.J."/>
            <person name="Richardson P.M."/>
            <person name="Rynearson T.A."/>
            <person name="Saito M.A."/>
            <person name="Schwartz D.C."/>
            <person name="Thamatrakoln K."/>
            <person name="Valentin K."/>
            <person name="Vardi A."/>
            <person name="Wilkerson F.P."/>
            <person name="Rokhsar D.S."/>
        </authorList>
    </citation>
    <scope>NUCLEOTIDE SEQUENCE [LARGE SCALE GENOMIC DNA]</scope>
    <source>
        <strain evidence="3 4">CCMP1335</strain>
    </source>
</reference>
<dbReference type="AlphaFoldDB" id="B8BV81"/>
<feature type="compositionally biased region" description="Basic and acidic residues" evidence="1">
    <location>
        <begin position="606"/>
        <end position="616"/>
    </location>
</feature>
<evidence type="ECO:0000259" key="2">
    <source>
        <dbReference type="Pfam" id="PF07059"/>
    </source>
</evidence>
<evidence type="ECO:0000313" key="3">
    <source>
        <dbReference type="EMBL" id="EED94890.1"/>
    </source>
</evidence>
<dbReference type="EMBL" id="CM000639">
    <property type="protein sequence ID" value="EED94890.1"/>
    <property type="molecule type" value="Genomic_DNA"/>
</dbReference>
<accession>B8BV81</accession>
<dbReference type="KEGG" id="tps:THAPSDRAFT_2742"/>
<dbReference type="InterPro" id="IPR009769">
    <property type="entry name" value="EDR2_C"/>
</dbReference>
<name>B8BV81_THAPS</name>
<feature type="region of interest" description="Disordered" evidence="1">
    <location>
        <begin position="205"/>
        <end position="274"/>
    </location>
</feature>
<dbReference type="InterPro" id="IPR045096">
    <property type="entry name" value="EDR2-like"/>
</dbReference>
<feature type="compositionally biased region" description="Acidic residues" evidence="1">
    <location>
        <begin position="844"/>
        <end position="853"/>
    </location>
</feature>
<feature type="domain" description="Protein ENHANCED DISEASE RESISTANCE 2 C-terminal" evidence="2">
    <location>
        <begin position="893"/>
        <end position="1104"/>
    </location>
</feature>
<feature type="compositionally biased region" description="Low complexity" evidence="1">
    <location>
        <begin position="478"/>
        <end position="491"/>
    </location>
</feature>
<dbReference type="OMA" id="GYLRYHE"/>
<reference evidence="3 4" key="2">
    <citation type="journal article" date="2008" name="Nature">
        <title>The Phaeodactylum genome reveals the evolutionary history of diatom genomes.</title>
        <authorList>
            <person name="Bowler C."/>
            <person name="Allen A.E."/>
            <person name="Badger J.H."/>
            <person name="Grimwood J."/>
            <person name="Jabbari K."/>
            <person name="Kuo A."/>
            <person name="Maheswari U."/>
            <person name="Martens C."/>
            <person name="Maumus F."/>
            <person name="Otillar R.P."/>
            <person name="Rayko E."/>
            <person name="Salamov A."/>
            <person name="Vandepoele K."/>
            <person name="Beszteri B."/>
            <person name="Gruber A."/>
            <person name="Heijde M."/>
            <person name="Katinka M."/>
            <person name="Mock T."/>
            <person name="Valentin K."/>
            <person name="Verret F."/>
            <person name="Berges J.A."/>
            <person name="Brownlee C."/>
            <person name="Cadoret J.P."/>
            <person name="Chiovitti A."/>
            <person name="Choi C.J."/>
            <person name="Coesel S."/>
            <person name="De Martino A."/>
            <person name="Detter J.C."/>
            <person name="Durkin C."/>
            <person name="Falciatore A."/>
            <person name="Fournet J."/>
            <person name="Haruta M."/>
            <person name="Huysman M.J."/>
            <person name="Jenkins B.D."/>
            <person name="Jiroutova K."/>
            <person name="Jorgensen R.E."/>
            <person name="Joubert Y."/>
            <person name="Kaplan A."/>
            <person name="Kroger N."/>
            <person name="Kroth P.G."/>
            <person name="La Roche J."/>
            <person name="Lindquist E."/>
            <person name="Lommer M."/>
            <person name="Martin-Jezequel V."/>
            <person name="Lopez P.J."/>
            <person name="Lucas S."/>
            <person name="Mangogna M."/>
            <person name="McGinnis K."/>
            <person name="Medlin L.K."/>
            <person name="Montsant A."/>
            <person name="Oudot-Le Secq M.P."/>
            <person name="Napoli C."/>
            <person name="Obornik M."/>
            <person name="Parker M.S."/>
            <person name="Petit J.L."/>
            <person name="Porcel B.M."/>
            <person name="Poulsen N."/>
            <person name="Robison M."/>
            <person name="Rychlewski L."/>
            <person name="Rynearson T.A."/>
            <person name="Schmutz J."/>
            <person name="Shapiro H."/>
            <person name="Siaut M."/>
            <person name="Stanley M."/>
            <person name="Sussman M.R."/>
            <person name="Taylor A.R."/>
            <person name="Vardi A."/>
            <person name="von Dassow P."/>
            <person name="Vyverman W."/>
            <person name="Willis A."/>
            <person name="Wyrwicz L.S."/>
            <person name="Rokhsar D.S."/>
            <person name="Weissenbach J."/>
            <person name="Armbrust E.V."/>
            <person name="Green B.R."/>
            <person name="Van de Peer Y."/>
            <person name="Grigoriev I.V."/>
        </authorList>
    </citation>
    <scope>NUCLEOTIDE SEQUENCE [LARGE SCALE GENOMIC DNA]</scope>
    <source>
        <strain evidence="3 4">CCMP1335</strain>
    </source>
</reference>
<dbReference type="InParanoid" id="B8BV81"/>
<dbReference type="HOGENOM" id="CLU_302175_0_0_1"/>
<dbReference type="Proteomes" id="UP000001449">
    <property type="component" value="Chromosome 2"/>
</dbReference>
<feature type="region of interest" description="Disordered" evidence="1">
    <location>
        <begin position="606"/>
        <end position="631"/>
    </location>
</feature>
<dbReference type="Pfam" id="PF07059">
    <property type="entry name" value="EDR2_C"/>
    <property type="match status" value="1"/>
</dbReference>
<dbReference type="GeneID" id="7452438"/>
<evidence type="ECO:0000256" key="1">
    <source>
        <dbReference type="SAM" id="MobiDB-lite"/>
    </source>
</evidence>
<dbReference type="RefSeq" id="XP_002287447.1">
    <property type="nucleotide sequence ID" value="XM_002287411.1"/>
</dbReference>
<gene>
    <name evidence="3" type="ORF">THAPSDRAFT_2742</name>
</gene>
<keyword evidence="4" id="KW-1185">Reference proteome</keyword>
<dbReference type="PaxDb" id="35128-Thaps2742"/>
<protein>
    <recommendedName>
        <fullName evidence="2">Protein ENHANCED DISEASE RESISTANCE 2 C-terminal domain-containing protein</fullName>
    </recommendedName>
</protein>
<feature type="region of interest" description="Disordered" evidence="1">
    <location>
        <begin position="467"/>
        <end position="491"/>
    </location>
</feature>
<sequence>MMTPKKNEMTYHYAGKVHVRGLLRRVWRPRYLALGDDGYLRYHESIPPQLQQGSHYNHNNMYNMIPHTHRPKTILAILEGARVIDPYSVVDQHVALPQGVHGFVFRGRQVELSTSDTPASRSSTVRNNADLERDAIILPSQLAQHNKHDGSHNHNPSASKVVVNAIFPKGTSRRRTAQKLAKAAINPDVLCGIGRSCEAVHNSLSRSSSSDSLMGYEQPDVDGGNDVALLDTSNMHHELNNPSGSSYDESSNKFSQKDALSTRQSAPKPTLQIQVQSTSIQSREYLCAVSTAGEAESWVVALRWAAEHRRRGRTYRRSNSSDNDRVAVSSQIDTKTSVILGRDVGKRDSNDARQGTINNEVKNDTDILSDDKLIVAGTIGEDSIGSQGYGADSKESLSSTESSWCKTDKDKTSGAEANTQAKEVANLSTSLESLVSVPSHTNETLPNQLFDSPELVEKKAVLLPPVETTMPPSERDAAVSSSPSSPKAKVSTGGTTIVITKVSTYQLPSLWCTDKSRTNCNNRQWWCTLPLPLPGDALDLTYEIQLLCLKHCHVDEVHSFRVDVTDKRGQVHPELMEERTICKSMNELIDLVDGLKKEFSNGDIDSIPKHVDDASDHSTPTRRGRPKSPRHDSVLDLLEEVQSELFACCRPSVHQTTKRVLSEIQALMDAAQTSIGIVDHAMRLLSNDKHVCSSHLFQRFLGLHHTQYSSKEISQKRILKGESAGNIVRNWLSRVDSPSQMNKIVLGMAITIRHRQTGPMLSLVALWTALRCVGALWSLVSEKPLVVSIPVETYVFLIAVSFYYGHGIGMVTINDSDASVKYHERSSTVSTSLERNKSHKSMPEDDDHSTVADEDSVIDDEELYPEMESVVAEASVLSSPLPKFPDNKGISCWSNPDHTLFMVRGKTYLEDRVKVQTAPAVFQCRGVDVWITDNAERNISRHPDVLGGKLCDEDTFVVNFLLPFANFVAYFTVPPLEKMPRNAATVWEKFVKGDQQYRDAKLKLLPVVVEGPWIVKKAVGPGTSPAMLGKDLPLQYYFTEPSAARNGIYEVDVLVTASRIARGILNVVKGHTKSLSIAFAFIIEASEESELPETVLCAFQVHSLHLEDCPCLPQYYLGD</sequence>
<feature type="region of interest" description="Disordered" evidence="1">
    <location>
        <begin position="384"/>
        <end position="419"/>
    </location>
</feature>
<feature type="compositionally biased region" description="Polar residues" evidence="1">
    <location>
        <begin position="240"/>
        <end position="274"/>
    </location>
</feature>
<organism evidence="3 4">
    <name type="scientific">Thalassiosira pseudonana</name>
    <name type="common">Marine diatom</name>
    <name type="synonym">Cyclotella nana</name>
    <dbReference type="NCBI Taxonomy" id="35128"/>
    <lineage>
        <taxon>Eukaryota</taxon>
        <taxon>Sar</taxon>
        <taxon>Stramenopiles</taxon>
        <taxon>Ochrophyta</taxon>
        <taxon>Bacillariophyta</taxon>
        <taxon>Coscinodiscophyceae</taxon>
        <taxon>Thalassiosirophycidae</taxon>
        <taxon>Thalassiosirales</taxon>
        <taxon>Thalassiosiraceae</taxon>
        <taxon>Thalassiosira</taxon>
    </lineage>
</organism>
<proteinExistence type="predicted"/>
<dbReference type="PANTHER" id="PTHR12136">
    <property type="entry name" value="ENHANCED DISEASE RESISTANCE-RELATED"/>
    <property type="match status" value="1"/>
</dbReference>